<gene>
    <name evidence="6" type="ORF">QO002_004551</name>
</gene>
<dbReference type="PANTHER" id="PTHR30011">
    <property type="entry name" value="ALKANESULFONATE MONOOXYGENASE-RELATED"/>
    <property type="match status" value="1"/>
</dbReference>
<evidence type="ECO:0000313" key="7">
    <source>
        <dbReference type="Proteomes" id="UP001230207"/>
    </source>
</evidence>
<keyword evidence="7" id="KW-1185">Reference proteome</keyword>
<evidence type="ECO:0000259" key="5">
    <source>
        <dbReference type="Pfam" id="PF00296"/>
    </source>
</evidence>
<dbReference type="Proteomes" id="UP001230207">
    <property type="component" value="Unassembled WGS sequence"/>
</dbReference>
<dbReference type="SUPFAM" id="SSF51679">
    <property type="entry name" value="Bacterial luciferase-like"/>
    <property type="match status" value="1"/>
</dbReference>
<keyword evidence="4" id="KW-0503">Monooxygenase</keyword>
<evidence type="ECO:0000256" key="1">
    <source>
        <dbReference type="ARBA" id="ARBA00022630"/>
    </source>
</evidence>
<feature type="domain" description="Luciferase-like" evidence="5">
    <location>
        <begin position="53"/>
        <end position="106"/>
    </location>
</feature>
<keyword evidence="2" id="KW-0288">FMN</keyword>
<dbReference type="PANTHER" id="PTHR30011:SF16">
    <property type="entry name" value="C2H2 FINGER DOMAIN TRANSCRIPTION FACTOR (EUROFUNG)-RELATED"/>
    <property type="match status" value="1"/>
</dbReference>
<dbReference type="EMBL" id="JAUSVF010000002">
    <property type="protein sequence ID" value="MDQ0322345.1"/>
    <property type="molecule type" value="Genomic_DNA"/>
</dbReference>
<name>A0ABU0BVR1_9HYPH</name>
<reference evidence="6 7" key="1">
    <citation type="submission" date="2023-07" db="EMBL/GenBank/DDBJ databases">
        <title>Genomic Encyclopedia of Type Strains, Phase IV (KMG-IV): sequencing the most valuable type-strain genomes for metagenomic binning, comparative biology and taxonomic classification.</title>
        <authorList>
            <person name="Goeker M."/>
        </authorList>
    </citation>
    <scope>NUCLEOTIDE SEQUENCE [LARGE SCALE GENOMIC DNA]</scope>
    <source>
        <strain evidence="6 7">DSM 1112</strain>
    </source>
</reference>
<organism evidence="6 7">
    <name type="scientific">Pararhizobium capsulatum DSM 1112</name>
    <dbReference type="NCBI Taxonomy" id="1121113"/>
    <lineage>
        <taxon>Bacteria</taxon>
        <taxon>Pseudomonadati</taxon>
        <taxon>Pseudomonadota</taxon>
        <taxon>Alphaproteobacteria</taxon>
        <taxon>Hyphomicrobiales</taxon>
        <taxon>Rhizobiaceae</taxon>
        <taxon>Rhizobium/Agrobacterium group</taxon>
        <taxon>Pararhizobium</taxon>
    </lineage>
</organism>
<keyword evidence="3" id="KW-0560">Oxidoreductase</keyword>
<evidence type="ECO:0000256" key="3">
    <source>
        <dbReference type="ARBA" id="ARBA00023002"/>
    </source>
</evidence>
<dbReference type="InterPro" id="IPR036661">
    <property type="entry name" value="Luciferase-like_sf"/>
</dbReference>
<dbReference type="Pfam" id="PF00296">
    <property type="entry name" value="Bac_luciferase"/>
    <property type="match status" value="1"/>
</dbReference>
<accession>A0ABU0BVR1</accession>
<evidence type="ECO:0000256" key="4">
    <source>
        <dbReference type="ARBA" id="ARBA00023033"/>
    </source>
</evidence>
<evidence type="ECO:0000256" key="2">
    <source>
        <dbReference type="ARBA" id="ARBA00022643"/>
    </source>
</evidence>
<evidence type="ECO:0000313" key="6">
    <source>
        <dbReference type="EMBL" id="MDQ0322345.1"/>
    </source>
</evidence>
<proteinExistence type="predicted"/>
<comment type="caution">
    <text evidence="6">The sequence shown here is derived from an EMBL/GenBank/DDBJ whole genome shotgun (WGS) entry which is preliminary data.</text>
</comment>
<dbReference type="InterPro" id="IPR011251">
    <property type="entry name" value="Luciferase-like_dom"/>
</dbReference>
<sequence length="307" mass="31752">MTKPYLALGLAGPHLVELTTNHQLLERWDALPVAFSVLGIDRIDGSAPAPVTLSSSAVGATLASATKRGRFLIAASPQRDHPYNIARRVASLAHLSGGRSGLLIGVRDAYAPEGPKDAPAWGGAGLGGGAPLNAQTAYDTARAVRALEQSWPYDSIIGDRETGILVESNRILHVDIENSFSIAGPLNAPAPETGASVIAWYAETATDRPPTSDDTPIELILGAAGSVPVVALGKEPPVGQFAGIVLRAGIEQSVSELLDAAERWLADGFVPSALGGSLRATLNLSLPAPLPSTARAAFPVPQPHVSL</sequence>
<keyword evidence="1" id="KW-0285">Flavoprotein</keyword>
<protein>
    <recommendedName>
        <fullName evidence="5">Luciferase-like domain-containing protein</fullName>
    </recommendedName>
</protein>
<dbReference type="Gene3D" id="3.20.20.30">
    <property type="entry name" value="Luciferase-like domain"/>
    <property type="match status" value="1"/>
</dbReference>
<dbReference type="InterPro" id="IPR051260">
    <property type="entry name" value="Diverse_substr_monoxygenases"/>
</dbReference>